<dbReference type="Pfam" id="PF25794">
    <property type="entry name" value="SACS"/>
    <property type="match status" value="1"/>
</dbReference>
<protein>
    <recommendedName>
        <fullName evidence="1">Sacsin/Nov domain-containing protein</fullName>
    </recommendedName>
</protein>
<dbReference type="InParanoid" id="A0A803T4T1"/>
<name>A0A803T4T1_ANOCA</name>
<accession>A0A803T4T1</accession>
<dbReference type="InterPro" id="IPR036890">
    <property type="entry name" value="HATPase_C_sf"/>
</dbReference>
<sequence>MEAWKMHNNSEKIVSEKDSVDSSLPVLLLILIYSHHFFPKELIQNADDAGAEEVILFYDDRSFGTQSLFSEGLESTQGPALLAYNNGIFSEADWKGIESPGISHKKKDPTTVGRFGLGFNSVYHMTDFPSILSGQFLLVLDTQTTALEDGGERWEVDEWEDAPDQFQPFWASLASLGKPCPTAKGYFPGTLFRFPLRQSPSKISENLYSAKRVRELLLAFLSDAPISLLFLRNVRKVTLGLIGSDGAITELLKAETTTNPLNGPGHVEDFSNAKLDTAAHIRKLTLGGTVVDKQATSGEWLVLTAGAKRDAYPELWVLADNVSSSPSLSLAYCLQGNCTGRLSCVLPLPATEENLTGLPAHISGPFQLTDDRRHVQWSEEGSQARGADGRWNHLLMEEMLPVSYCQMVLLALGHSSDPYGAWPDPDQSQQLRYKPLIAQICQRLMDMKLLVRVGGGIPHLLHPREAVLLPEKLRETPVGLAVEKALTLAGTLLAEAPRHVRRALALGAGNGPAAQEATTKFVRETLLRASNIWRQLSLLEKQLLLEYVVGDGCYQELNGLPLLPMANGHFTSTFPYLNLKVMMAGSMLPNDSVLTVLYGQCTVDPYNVVQATLYGSTLSLISKFQTTLFGSVDPAPFRIWKNYLFGL</sequence>
<feature type="domain" description="Sacsin/Nov" evidence="1">
    <location>
        <begin position="33"/>
        <end position="245"/>
    </location>
</feature>
<dbReference type="PANTHER" id="PTHR46919:SF2">
    <property type="entry name" value="SACSIN"/>
    <property type="match status" value="1"/>
</dbReference>
<evidence type="ECO:0000313" key="3">
    <source>
        <dbReference type="Proteomes" id="UP000001646"/>
    </source>
</evidence>
<dbReference type="SUPFAM" id="SSF55874">
    <property type="entry name" value="ATPase domain of HSP90 chaperone/DNA topoisomerase II/histidine kinase"/>
    <property type="match status" value="1"/>
</dbReference>
<reference evidence="2" key="3">
    <citation type="submission" date="2025-09" db="UniProtKB">
        <authorList>
            <consortium name="Ensembl"/>
        </authorList>
    </citation>
    <scope>IDENTIFICATION</scope>
</reference>
<dbReference type="Ensembl" id="ENSACAT00000044024.1">
    <property type="protein sequence ID" value="ENSACAP00000030221.1"/>
    <property type="gene ID" value="ENSACAG00000036629.1"/>
</dbReference>
<evidence type="ECO:0000313" key="2">
    <source>
        <dbReference type="Ensembl" id="ENSACAP00000030221.1"/>
    </source>
</evidence>
<dbReference type="Proteomes" id="UP000001646">
    <property type="component" value="Unplaced"/>
</dbReference>
<reference evidence="2" key="2">
    <citation type="submission" date="2025-08" db="UniProtKB">
        <authorList>
            <consortium name="Ensembl"/>
        </authorList>
    </citation>
    <scope>IDENTIFICATION</scope>
</reference>
<keyword evidence="3" id="KW-1185">Reference proteome</keyword>
<proteinExistence type="predicted"/>
<dbReference type="PANTHER" id="PTHR46919">
    <property type="entry name" value="ZINC FINGER, C3HC4 TYPE (RING FINGER) FAMILY PROTEIN"/>
    <property type="match status" value="1"/>
</dbReference>
<reference evidence="2" key="1">
    <citation type="submission" date="2009-12" db="EMBL/GenBank/DDBJ databases">
        <title>The Genome Sequence of Anolis carolinensis (Green Anole Lizard).</title>
        <authorList>
            <consortium name="The Genome Sequencing Platform"/>
            <person name="Di Palma F."/>
            <person name="Alfoldi J."/>
            <person name="Heiman D."/>
            <person name="Young S."/>
            <person name="Grabherr M."/>
            <person name="Johnson J."/>
            <person name="Lander E.S."/>
            <person name="Lindblad-Toh K."/>
        </authorList>
    </citation>
    <scope>NUCLEOTIDE SEQUENCE [LARGE SCALE GENOMIC DNA]</scope>
    <source>
        <strain evidence="2">JBL SC #1</strain>
    </source>
</reference>
<dbReference type="InterPro" id="IPR058210">
    <property type="entry name" value="SACS/Nov_dom"/>
</dbReference>
<dbReference type="AlphaFoldDB" id="A0A803T4T1"/>
<dbReference type="GeneTree" id="ENSGT00940000164866"/>
<evidence type="ECO:0000259" key="1">
    <source>
        <dbReference type="Pfam" id="PF25794"/>
    </source>
</evidence>
<dbReference type="NCBIfam" id="NF047352">
    <property type="entry name" value="P_loop_sacsin"/>
    <property type="match status" value="1"/>
</dbReference>
<organism evidence="2 3">
    <name type="scientific">Anolis carolinensis</name>
    <name type="common">Green anole</name>
    <name type="synonym">American chameleon</name>
    <dbReference type="NCBI Taxonomy" id="28377"/>
    <lineage>
        <taxon>Eukaryota</taxon>
        <taxon>Metazoa</taxon>
        <taxon>Chordata</taxon>
        <taxon>Craniata</taxon>
        <taxon>Vertebrata</taxon>
        <taxon>Euteleostomi</taxon>
        <taxon>Lepidosauria</taxon>
        <taxon>Squamata</taxon>
        <taxon>Bifurcata</taxon>
        <taxon>Unidentata</taxon>
        <taxon>Episquamata</taxon>
        <taxon>Toxicofera</taxon>
        <taxon>Iguania</taxon>
        <taxon>Dactyloidae</taxon>
        <taxon>Anolis</taxon>
    </lineage>
</organism>